<dbReference type="EMBL" id="NMUH01006696">
    <property type="protein sequence ID" value="MQM15818.1"/>
    <property type="molecule type" value="Genomic_DNA"/>
</dbReference>
<dbReference type="AlphaFoldDB" id="A0A843X957"/>
<sequence length="82" mass="9052">VKECRRVPVPLLVSVSTVVESGLRHQQSNIPTCCAFRVYTNLSQWCRHSPPSVVSTQSAYGVDTVHLCVDNSSLSQKPVLKQ</sequence>
<keyword evidence="2" id="KW-1185">Reference proteome</keyword>
<protein>
    <submittedName>
        <fullName evidence="1">Uncharacterized protein</fullName>
    </submittedName>
</protein>
<reference evidence="1" key="1">
    <citation type="submission" date="2017-07" db="EMBL/GenBank/DDBJ databases">
        <title>Taro Niue Genome Assembly and Annotation.</title>
        <authorList>
            <person name="Atibalentja N."/>
            <person name="Keating K."/>
            <person name="Fields C.J."/>
        </authorList>
    </citation>
    <scope>NUCLEOTIDE SEQUENCE</scope>
    <source>
        <strain evidence="1">Niue_2</strain>
        <tissue evidence="1">Leaf</tissue>
    </source>
</reference>
<evidence type="ECO:0000313" key="2">
    <source>
        <dbReference type="Proteomes" id="UP000652761"/>
    </source>
</evidence>
<organism evidence="1 2">
    <name type="scientific">Colocasia esculenta</name>
    <name type="common">Wild taro</name>
    <name type="synonym">Arum esculentum</name>
    <dbReference type="NCBI Taxonomy" id="4460"/>
    <lineage>
        <taxon>Eukaryota</taxon>
        <taxon>Viridiplantae</taxon>
        <taxon>Streptophyta</taxon>
        <taxon>Embryophyta</taxon>
        <taxon>Tracheophyta</taxon>
        <taxon>Spermatophyta</taxon>
        <taxon>Magnoliopsida</taxon>
        <taxon>Liliopsida</taxon>
        <taxon>Araceae</taxon>
        <taxon>Aroideae</taxon>
        <taxon>Colocasieae</taxon>
        <taxon>Colocasia</taxon>
    </lineage>
</organism>
<evidence type="ECO:0000313" key="1">
    <source>
        <dbReference type="EMBL" id="MQM15818.1"/>
    </source>
</evidence>
<accession>A0A843X957</accession>
<feature type="non-terminal residue" evidence="1">
    <location>
        <position position="1"/>
    </location>
</feature>
<proteinExistence type="predicted"/>
<comment type="caution">
    <text evidence="1">The sequence shown here is derived from an EMBL/GenBank/DDBJ whole genome shotgun (WGS) entry which is preliminary data.</text>
</comment>
<gene>
    <name evidence="1" type="ORF">Taro_048770</name>
</gene>
<name>A0A843X957_COLES</name>
<dbReference type="Proteomes" id="UP000652761">
    <property type="component" value="Unassembled WGS sequence"/>
</dbReference>